<dbReference type="EMBL" id="KN832110">
    <property type="protein sequence ID" value="KIN94168.1"/>
    <property type="molecule type" value="Genomic_DNA"/>
</dbReference>
<accession>A0A0C3NF75</accession>
<gene>
    <name evidence="2" type="ORF">M404DRAFT_35317</name>
</gene>
<proteinExistence type="predicted"/>
<sequence length="513" mass="55973">MHPDKAHFNDHPWLQTVERCFDLQRTGFQTSAFPPAAQPLSETLPKAAIHKGNEKASDAEVKAMMEDDDGEDELVDEDAEMGGDTIDYKHAWGRQLTRQGAASGSRQSNRQSQMPKLKFVKHKEVDELDEENHDEDVAMDMPDANDDDDEDYTTGCLQKKPRTSNNAGKLPPQSWSRPVVMIPQGRPVIRLPARSAPNPTQGSRSESDQHSRITTLAAGPSTIAAPRGTDFPNPPSAPMPQRQPSSLFKVDVREELNQLFQFRDTMSAQMLQVKTRLNAVDGQVTSCQTSTEKKVDKTVRRMADQYGALASRQTLSEQKLDSAIRAIDTLWLEVIALAAGRLLPPDDPMSGLIAPPPPSEDGNDAMEGSRHCGDDEMGRLEDDPAIGSMVMQEARFDQGQSQDVGTRNNSGMEGNGGDGQLQPGASRVTATASMIPNIRCKAPPEASQTGLDVAGLTNEGLQLGKSAVYSYHGRTNLEDRPVGMEWQHQSEDVGTLGGYVQGVFSDTECPPSQ</sequence>
<feature type="region of interest" description="Disordered" evidence="1">
    <location>
        <begin position="97"/>
        <end position="244"/>
    </location>
</feature>
<evidence type="ECO:0000313" key="2">
    <source>
        <dbReference type="EMBL" id="KIN94168.1"/>
    </source>
</evidence>
<dbReference type="Proteomes" id="UP000054217">
    <property type="component" value="Unassembled WGS sequence"/>
</dbReference>
<dbReference type="HOGENOM" id="CLU_022894_0_0_1"/>
<protein>
    <submittedName>
        <fullName evidence="2">Uncharacterized protein</fullName>
    </submittedName>
</protein>
<reference evidence="3" key="2">
    <citation type="submission" date="2015-01" db="EMBL/GenBank/DDBJ databases">
        <title>Evolutionary Origins and Diversification of the Mycorrhizal Mutualists.</title>
        <authorList>
            <consortium name="DOE Joint Genome Institute"/>
            <consortium name="Mycorrhizal Genomics Consortium"/>
            <person name="Kohler A."/>
            <person name="Kuo A."/>
            <person name="Nagy L.G."/>
            <person name="Floudas D."/>
            <person name="Copeland A."/>
            <person name="Barry K.W."/>
            <person name="Cichocki N."/>
            <person name="Veneault-Fourrey C."/>
            <person name="LaButti K."/>
            <person name="Lindquist E.A."/>
            <person name="Lipzen A."/>
            <person name="Lundell T."/>
            <person name="Morin E."/>
            <person name="Murat C."/>
            <person name="Riley R."/>
            <person name="Ohm R."/>
            <person name="Sun H."/>
            <person name="Tunlid A."/>
            <person name="Henrissat B."/>
            <person name="Grigoriev I.V."/>
            <person name="Hibbett D.S."/>
            <person name="Martin F."/>
        </authorList>
    </citation>
    <scope>NUCLEOTIDE SEQUENCE [LARGE SCALE GENOMIC DNA]</scope>
    <source>
        <strain evidence="3">Marx 270</strain>
    </source>
</reference>
<keyword evidence="3" id="KW-1185">Reference proteome</keyword>
<evidence type="ECO:0000256" key="1">
    <source>
        <dbReference type="SAM" id="MobiDB-lite"/>
    </source>
</evidence>
<organism evidence="2 3">
    <name type="scientific">Pisolithus tinctorius Marx 270</name>
    <dbReference type="NCBI Taxonomy" id="870435"/>
    <lineage>
        <taxon>Eukaryota</taxon>
        <taxon>Fungi</taxon>
        <taxon>Dikarya</taxon>
        <taxon>Basidiomycota</taxon>
        <taxon>Agaricomycotina</taxon>
        <taxon>Agaricomycetes</taxon>
        <taxon>Agaricomycetidae</taxon>
        <taxon>Boletales</taxon>
        <taxon>Sclerodermatineae</taxon>
        <taxon>Pisolithaceae</taxon>
        <taxon>Pisolithus</taxon>
    </lineage>
</organism>
<name>A0A0C3NF75_PISTI</name>
<feature type="compositionally biased region" description="Acidic residues" evidence="1">
    <location>
        <begin position="126"/>
        <end position="152"/>
    </location>
</feature>
<reference evidence="2 3" key="1">
    <citation type="submission" date="2014-04" db="EMBL/GenBank/DDBJ databases">
        <authorList>
            <consortium name="DOE Joint Genome Institute"/>
            <person name="Kuo A."/>
            <person name="Kohler A."/>
            <person name="Costa M.D."/>
            <person name="Nagy L.G."/>
            <person name="Floudas D."/>
            <person name="Copeland A."/>
            <person name="Barry K.W."/>
            <person name="Cichocki N."/>
            <person name="Veneault-Fourrey C."/>
            <person name="LaButti K."/>
            <person name="Lindquist E.A."/>
            <person name="Lipzen A."/>
            <person name="Lundell T."/>
            <person name="Morin E."/>
            <person name="Murat C."/>
            <person name="Sun H."/>
            <person name="Tunlid A."/>
            <person name="Henrissat B."/>
            <person name="Grigoriev I.V."/>
            <person name="Hibbett D.S."/>
            <person name="Martin F."/>
            <person name="Nordberg H.P."/>
            <person name="Cantor M.N."/>
            <person name="Hua S.X."/>
        </authorList>
    </citation>
    <scope>NUCLEOTIDE SEQUENCE [LARGE SCALE GENOMIC DNA]</scope>
    <source>
        <strain evidence="2 3">Marx 270</strain>
    </source>
</reference>
<feature type="compositionally biased region" description="Polar residues" evidence="1">
    <location>
        <begin position="97"/>
        <end position="114"/>
    </location>
</feature>
<dbReference type="InParanoid" id="A0A0C3NF75"/>
<feature type="region of interest" description="Disordered" evidence="1">
    <location>
        <begin position="397"/>
        <end position="423"/>
    </location>
</feature>
<evidence type="ECO:0000313" key="3">
    <source>
        <dbReference type="Proteomes" id="UP000054217"/>
    </source>
</evidence>
<feature type="compositionally biased region" description="Polar residues" evidence="1">
    <location>
        <begin position="398"/>
        <end position="412"/>
    </location>
</feature>
<dbReference type="AlphaFoldDB" id="A0A0C3NF75"/>